<name>A0ABQ2IRB7_9PSEU</name>
<organism evidence="1 2">
    <name type="scientific">Lentzea pudingi</name>
    <dbReference type="NCBI Taxonomy" id="1789439"/>
    <lineage>
        <taxon>Bacteria</taxon>
        <taxon>Bacillati</taxon>
        <taxon>Actinomycetota</taxon>
        <taxon>Actinomycetes</taxon>
        <taxon>Pseudonocardiales</taxon>
        <taxon>Pseudonocardiaceae</taxon>
        <taxon>Lentzea</taxon>
    </lineage>
</organism>
<protein>
    <submittedName>
        <fullName evidence="1">Uncharacterized protein</fullName>
    </submittedName>
</protein>
<sequence length="78" mass="8819">MIGVGASHMATFETLIGLFYYLNKNPQVSHLITVDCSRLTRHGEVFAMITAMLDELEVEFTTRTDIIQLIDRSTNKEA</sequence>
<proteinExistence type="predicted"/>
<evidence type="ECO:0000313" key="2">
    <source>
        <dbReference type="Proteomes" id="UP000597656"/>
    </source>
</evidence>
<dbReference type="Proteomes" id="UP000597656">
    <property type="component" value="Unassembled WGS sequence"/>
</dbReference>
<dbReference type="EMBL" id="BMNC01000015">
    <property type="protein sequence ID" value="GGN20169.1"/>
    <property type="molecule type" value="Genomic_DNA"/>
</dbReference>
<comment type="caution">
    <text evidence="1">The sequence shown here is derived from an EMBL/GenBank/DDBJ whole genome shotgun (WGS) entry which is preliminary data.</text>
</comment>
<keyword evidence="2" id="KW-1185">Reference proteome</keyword>
<accession>A0ABQ2IRB7</accession>
<gene>
    <name evidence="1" type="ORF">GCM10011609_71670</name>
</gene>
<evidence type="ECO:0000313" key="1">
    <source>
        <dbReference type="EMBL" id="GGN20169.1"/>
    </source>
</evidence>
<reference evidence="2" key="1">
    <citation type="journal article" date="2019" name="Int. J. Syst. Evol. Microbiol.">
        <title>The Global Catalogue of Microorganisms (GCM) 10K type strain sequencing project: providing services to taxonomists for standard genome sequencing and annotation.</title>
        <authorList>
            <consortium name="The Broad Institute Genomics Platform"/>
            <consortium name="The Broad Institute Genome Sequencing Center for Infectious Disease"/>
            <person name="Wu L."/>
            <person name="Ma J."/>
        </authorList>
    </citation>
    <scope>NUCLEOTIDE SEQUENCE [LARGE SCALE GENOMIC DNA]</scope>
    <source>
        <strain evidence="2">CGMCC 4.7319</strain>
    </source>
</reference>